<keyword evidence="2" id="KW-1185">Reference proteome</keyword>
<gene>
    <name evidence="1" type="ORF">J2Z43_001686</name>
</gene>
<reference evidence="1 2" key="1">
    <citation type="submission" date="2021-03" db="EMBL/GenBank/DDBJ databases">
        <title>Genomic Encyclopedia of Type Strains, Phase IV (KMG-IV): sequencing the most valuable type-strain genomes for metagenomic binning, comparative biology and taxonomic classification.</title>
        <authorList>
            <person name="Goeker M."/>
        </authorList>
    </citation>
    <scope>NUCLEOTIDE SEQUENCE [LARGE SCALE GENOMIC DNA]</scope>
    <source>
        <strain evidence="1 2">DSM 1289</strain>
    </source>
</reference>
<dbReference type="Proteomes" id="UP000767291">
    <property type="component" value="Unassembled WGS sequence"/>
</dbReference>
<proteinExistence type="predicted"/>
<evidence type="ECO:0000313" key="2">
    <source>
        <dbReference type="Proteomes" id="UP000767291"/>
    </source>
</evidence>
<dbReference type="EMBL" id="JAGGJX010000002">
    <property type="protein sequence ID" value="MBP1855293.1"/>
    <property type="molecule type" value="Genomic_DNA"/>
</dbReference>
<dbReference type="Gene3D" id="3.40.630.40">
    <property type="entry name" value="Zn-dependent exopeptidases"/>
    <property type="match status" value="1"/>
</dbReference>
<organism evidence="1 2">
    <name type="scientific">Metaclostridioides mangenotii</name>
    <dbReference type="NCBI Taxonomy" id="1540"/>
    <lineage>
        <taxon>Bacteria</taxon>
        <taxon>Bacillati</taxon>
        <taxon>Bacillota</taxon>
        <taxon>Clostridia</taxon>
        <taxon>Peptostreptococcales</taxon>
        <taxon>Peptostreptococcaceae</taxon>
        <taxon>Metaclostridioides</taxon>
    </lineage>
</organism>
<name>A0ABS4EBI5_9FIRM</name>
<accession>A0ABS4EBI5</accession>
<protein>
    <submittedName>
        <fullName evidence="1">N-acetylmuramoyl-L-alanine amidase</fullName>
    </submittedName>
</protein>
<dbReference type="SUPFAM" id="SSF53187">
    <property type="entry name" value="Zn-dependent exopeptidases"/>
    <property type="match status" value="1"/>
</dbReference>
<comment type="caution">
    <text evidence="1">The sequence shown here is derived from an EMBL/GenBank/DDBJ whole genome shotgun (WGS) entry which is preliminary data.</text>
</comment>
<dbReference type="RefSeq" id="WP_209456732.1">
    <property type="nucleotide sequence ID" value="NZ_BAAACS010000002.1"/>
</dbReference>
<sequence length="41" mass="4548">MSRIIECAFIDNYNDMSKLNTSAKVKQMGTQVGKGIVNTLK</sequence>
<evidence type="ECO:0000313" key="1">
    <source>
        <dbReference type="EMBL" id="MBP1855293.1"/>
    </source>
</evidence>